<dbReference type="Proteomes" id="UP000287547">
    <property type="component" value="Unassembled WGS sequence"/>
</dbReference>
<accession>A0A428ZKM7</accession>
<dbReference type="GO" id="GO:0005737">
    <property type="term" value="C:cytoplasm"/>
    <property type="evidence" value="ECO:0007669"/>
    <property type="project" value="UniProtKB-SubCell"/>
</dbReference>
<keyword evidence="4" id="KW-0762">Sugar transport</keyword>
<comment type="subcellular location">
    <subcellularLocation>
        <location evidence="1">Cytoplasm</location>
    </subcellularLocation>
</comment>
<dbReference type="GO" id="GO:0016301">
    <property type="term" value="F:kinase activity"/>
    <property type="evidence" value="ECO:0007669"/>
    <property type="project" value="UniProtKB-KW"/>
</dbReference>
<sequence>MDSPSAGSHSARWGFSVSRPEDEVAIVVAGHGDFALGLASAVDLIIGPQHNFAAVCLSAEESPSDFLARLRQTIEDIDSGAGVVVLVDLPGATPFSTAARIAYERRGVEVIGGVNLPMVLEALVRRQGRRLDDLVKIMAEAGPAGIIRWSPPSEET</sequence>
<proteinExistence type="predicted"/>
<evidence type="ECO:0000259" key="8">
    <source>
        <dbReference type="PROSITE" id="PS51096"/>
    </source>
</evidence>
<evidence type="ECO:0000256" key="5">
    <source>
        <dbReference type="ARBA" id="ARBA00022679"/>
    </source>
</evidence>
<feature type="domain" description="PTS EIIA type-4" evidence="8">
    <location>
        <begin position="23"/>
        <end position="146"/>
    </location>
</feature>
<gene>
    <name evidence="9" type="ORF">DMH04_07710</name>
</gene>
<evidence type="ECO:0000256" key="6">
    <source>
        <dbReference type="ARBA" id="ARBA00022683"/>
    </source>
</evidence>
<keyword evidence="7" id="KW-0418">Kinase</keyword>
<dbReference type="OrthoDB" id="3183705at2"/>
<evidence type="ECO:0000313" key="10">
    <source>
        <dbReference type="Proteomes" id="UP000287547"/>
    </source>
</evidence>
<dbReference type="InterPro" id="IPR033887">
    <property type="entry name" value="PTS_IIA_man"/>
</dbReference>
<reference evidence="9 10" key="1">
    <citation type="submission" date="2018-05" db="EMBL/GenBank/DDBJ databases">
        <title>Evolution of GPA BGCs.</title>
        <authorList>
            <person name="Waglechner N."/>
            <person name="Wright G.D."/>
        </authorList>
    </citation>
    <scope>NUCLEOTIDE SEQUENCE [LARGE SCALE GENOMIC DNA]</scope>
    <source>
        <strain evidence="9 10">A82846</strain>
    </source>
</reference>
<evidence type="ECO:0000256" key="4">
    <source>
        <dbReference type="ARBA" id="ARBA00022597"/>
    </source>
</evidence>
<dbReference type="EMBL" id="QHKI01000004">
    <property type="protein sequence ID" value="RSM88521.1"/>
    <property type="molecule type" value="Genomic_DNA"/>
</dbReference>
<comment type="caution">
    <text evidence="9">The sequence shown here is derived from an EMBL/GenBank/DDBJ whole genome shotgun (WGS) entry which is preliminary data.</text>
</comment>
<keyword evidence="3" id="KW-0963">Cytoplasm</keyword>
<dbReference type="InterPro" id="IPR036662">
    <property type="entry name" value="PTS_EIIA_man-typ_sf"/>
</dbReference>
<dbReference type="Pfam" id="PF03610">
    <property type="entry name" value="EIIA-man"/>
    <property type="match status" value="1"/>
</dbReference>
<dbReference type="PANTHER" id="PTHR33799:SF1">
    <property type="entry name" value="PTS SYSTEM MANNOSE-SPECIFIC EIIAB COMPONENT-RELATED"/>
    <property type="match status" value="1"/>
</dbReference>
<dbReference type="InterPro" id="IPR004701">
    <property type="entry name" value="PTS_EIIA_man-typ"/>
</dbReference>
<evidence type="ECO:0000313" key="9">
    <source>
        <dbReference type="EMBL" id="RSM88521.1"/>
    </source>
</evidence>
<dbReference type="GO" id="GO:0009401">
    <property type="term" value="P:phosphoenolpyruvate-dependent sugar phosphotransferase system"/>
    <property type="evidence" value="ECO:0007669"/>
    <property type="project" value="UniProtKB-KW"/>
</dbReference>
<evidence type="ECO:0000256" key="3">
    <source>
        <dbReference type="ARBA" id="ARBA00022490"/>
    </source>
</evidence>
<dbReference type="CDD" id="cd00006">
    <property type="entry name" value="PTS_IIA_man"/>
    <property type="match status" value="1"/>
</dbReference>
<dbReference type="PROSITE" id="PS51096">
    <property type="entry name" value="PTS_EIIA_TYPE_4"/>
    <property type="match status" value="1"/>
</dbReference>
<keyword evidence="5" id="KW-0808">Transferase</keyword>
<dbReference type="GO" id="GO:0016020">
    <property type="term" value="C:membrane"/>
    <property type="evidence" value="ECO:0007669"/>
    <property type="project" value="InterPro"/>
</dbReference>
<dbReference type="Gene3D" id="3.40.50.510">
    <property type="entry name" value="Phosphotransferase system, mannose-type IIA component"/>
    <property type="match status" value="1"/>
</dbReference>
<dbReference type="PANTHER" id="PTHR33799">
    <property type="entry name" value="PTS PERMEASE-RELATED-RELATED"/>
    <property type="match status" value="1"/>
</dbReference>
<organism evidence="9 10">
    <name type="scientific">Kibdelosporangium aridum</name>
    <dbReference type="NCBI Taxonomy" id="2030"/>
    <lineage>
        <taxon>Bacteria</taxon>
        <taxon>Bacillati</taxon>
        <taxon>Actinomycetota</taxon>
        <taxon>Actinomycetes</taxon>
        <taxon>Pseudonocardiales</taxon>
        <taxon>Pseudonocardiaceae</taxon>
        <taxon>Kibdelosporangium</taxon>
    </lineage>
</organism>
<keyword evidence="6" id="KW-0598">Phosphotransferase system</keyword>
<name>A0A428ZKM7_KIBAR</name>
<keyword evidence="2" id="KW-0813">Transport</keyword>
<evidence type="ECO:0000256" key="1">
    <source>
        <dbReference type="ARBA" id="ARBA00004496"/>
    </source>
</evidence>
<dbReference type="AlphaFoldDB" id="A0A428ZKM7"/>
<evidence type="ECO:0000256" key="2">
    <source>
        <dbReference type="ARBA" id="ARBA00022448"/>
    </source>
</evidence>
<protein>
    <recommendedName>
        <fullName evidence="8">PTS EIIA type-4 domain-containing protein</fullName>
    </recommendedName>
</protein>
<dbReference type="SUPFAM" id="SSF53062">
    <property type="entry name" value="PTS system fructose IIA component-like"/>
    <property type="match status" value="1"/>
</dbReference>
<evidence type="ECO:0000256" key="7">
    <source>
        <dbReference type="ARBA" id="ARBA00022777"/>
    </source>
</evidence>
<dbReference type="InterPro" id="IPR051471">
    <property type="entry name" value="Bacterial_PTS_sugar_comp"/>
</dbReference>